<evidence type="ECO:0000313" key="1">
    <source>
        <dbReference type="EMBL" id="RIJ37020.1"/>
    </source>
</evidence>
<proteinExistence type="predicted"/>
<reference evidence="2" key="1">
    <citation type="submission" date="2018-08" db="EMBL/GenBank/DDBJ databases">
        <title>Mucilaginibacter sp. MYSH2.</title>
        <authorList>
            <person name="Seo T."/>
        </authorList>
    </citation>
    <scope>NUCLEOTIDE SEQUENCE [LARGE SCALE GENOMIC DNA]</scope>
    <source>
        <strain evidence="2">KIRAN</strain>
    </source>
</reference>
<dbReference type="Proteomes" id="UP000266005">
    <property type="component" value="Unassembled WGS sequence"/>
</dbReference>
<dbReference type="EMBL" id="QWGE01000004">
    <property type="protein sequence ID" value="RIJ37020.1"/>
    <property type="molecule type" value="Genomic_DNA"/>
</dbReference>
<gene>
    <name evidence="1" type="ORF">D1627_14505</name>
</gene>
<comment type="caution">
    <text evidence="1">The sequence shown here is derived from an EMBL/GenBank/DDBJ whole genome shotgun (WGS) entry which is preliminary data.</text>
</comment>
<keyword evidence="2" id="KW-1185">Reference proteome</keyword>
<protein>
    <submittedName>
        <fullName evidence="1">Uncharacterized protein</fullName>
    </submittedName>
</protein>
<name>A0A399RYH2_9BACT</name>
<evidence type="ECO:0000313" key="2">
    <source>
        <dbReference type="Proteomes" id="UP000266005"/>
    </source>
</evidence>
<accession>A0A399RYH2</accession>
<dbReference type="AlphaFoldDB" id="A0A399RYH2"/>
<dbReference type="PROSITE" id="PS51257">
    <property type="entry name" value="PROKAR_LIPOPROTEIN"/>
    <property type="match status" value="1"/>
</dbReference>
<organism evidence="1 2">
    <name type="scientific">Pontibacter oryzae</name>
    <dbReference type="NCBI Taxonomy" id="2304593"/>
    <lineage>
        <taxon>Bacteria</taxon>
        <taxon>Pseudomonadati</taxon>
        <taxon>Bacteroidota</taxon>
        <taxon>Cytophagia</taxon>
        <taxon>Cytophagales</taxon>
        <taxon>Hymenobacteraceae</taxon>
        <taxon>Pontibacter</taxon>
    </lineage>
</organism>
<sequence length="203" mass="23458">MRVLKPNLFILLLYFLFGCKQNSDTAAINDTAAMEVVNQYDTSKSKELIRLILAKEEKDYFNTNCIVEKVIPMYVLANSNVARDVTEKLSIKDNIHLNEQMKLYKQFKLTPDLVPDKSILTQQHFLEFEKKKPFGKSSWVMIEPVCEDGYSYILKPIFNEDYTIAYVQFGNFCGSYCGGGEIQVYEYRNGGWHKARTISSWVA</sequence>